<feature type="region of interest" description="Disordered" evidence="2">
    <location>
        <begin position="65"/>
        <end position="86"/>
    </location>
</feature>
<dbReference type="Pfam" id="PF09341">
    <property type="entry name" value="Pcc1"/>
    <property type="match status" value="1"/>
</dbReference>
<evidence type="ECO:0000256" key="1">
    <source>
        <dbReference type="ARBA" id="ARBA00007073"/>
    </source>
</evidence>
<evidence type="ECO:0000313" key="4">
    <source>
        <dbReference type="RefSeq" id="XP_008562582.1"/>
    </source>
</evidence>
<proteinExistence type="inferred from homology"/>
<feature type="region of interest" description="Disordered" evidence="2">
    <location>
        <begin position="1"/>
        <end position="51"/>
    </location>
</feature>
<dbReference type="RefSeq" id="XP_008562582.1">
    <property type="nucleotide sequence ID" value="XM_008564360.1"/>
</dbReference>
<gene>
    <name evidence="4" type="primary">LOC103582891</name>
</gene>
<accession>A0ABM0Q2J1</accession>
<feature type="compositionally biased region" description="Gly residues" evidence="2">
    <location>
        <begin position="1"/>
        <end position="20"/>
    </location>
</feature>
<sequence length="182" mass="18587">MQATGDGPGGAAGGAEGQGGPISPDGEGSPGGPDGEGSHGGPDGRGGPGAVCGAGAAVVGLPGILDVPRAPPEGRRGGKRAPAAGWPGNQLHEFTLRVPFLSAYEAEVACRSLRVYDKSQLPALQQERTVDGSVLVVKWTSPDPGVLRASVISFLDLLSLAVRIVKAFGPQFIPKRLQERWH</sequence>
<dbReference type="GeneID" id="103582891"/>
<comment type="similarity">
    <text evidence="1">Belongs to the CTAG/PCC1 family.</text>
</comment>
<name>A0ABM0Q2J1_GALVR</name>
<dbReference type="PANTHER" id="PTHR31283">
    <property type="entry name" value="EKC/KEOPS COMPLEX SUBUNIT PCC1 FAMILY MEMBER"/>
    <property type="match status" value="1"/>
</dbReference>
<dbReference type="Proteomes" id="UP000694923">
    <property type="component" value="Unplaced"/>
</dbReference>
<evidence type="ECO:0000256" key="2">
    <source>
        <dbReference type="SAM" id="MobiDB-lite"/>
    </source>
</evidence>
<keyword evidence="3" id="KW-1185">Reference proteome</keyword>
<protein>
    <submittedName>
        <fullName evidence="4">EKC/KEOPS complex subunit LAGE3-like</fullName>
    </submittedName>
</protein>
<dbReference type="PANTHER" id="PTHR31283:SF5">
    <property type="entry name" value="EKC_KEOPS COMPLEX SUBUNIT LAGE3"/>
    <property type="match status" value="1"/>
</dbReference>
<reference evidence="4" key="1">
    <citation type="submission" date="2025-08" db="UniProtKB">
        <authorList>
            <consortium name="RefSeq"/>
        </authorList>
    </citation>
    <scope>IDENTIFICATION</scope>
</reference>
<dbReference type="InterPro" id="IPR015419">
    <property type="entry name" value="CTAG/Pcc1"/>
</dbReference>
<evidence type="ECO:0000313" key="3">
    <source>
        <dbReference type="Proteomes" id="UP000694923"/>
    </source>
</evidence>
<organism evidence="3 4">
    <name type="scientific">Galeopterus variegatus</name>
    <name type="common">Malayan flying lemur</name>
    <name type="synonym">Cynocephalus variegatus</name>
    <dbReference type="NCBI Taxonomy" id="482537"/>
    <lineage>
        <taxon>Eukaryota</taxon>
        <taxon>Metazoa</taxon>
        <taxon>Chordata</taxon>
        <taxon>Craniata</taxon>
        <taxon>Vertebrata</taxon>
        <taxon>Euteleostomi</taxon>
        <taxon>Mammalia</taxon>
        <taxon>Eutheria</taxon>
        <taxon>Euarchontoglires</taxon>
        <taxon>Dermoptera</taxon>
        <taxon>Cynocephalidae</taxon>
        <taxon>Galeopterus</taxon>
    </lineage>
</organism>
<dbReference type="Gene3D" id="3.30.310.50">
    <property type="entry name" value="Alpha-D-phosphohexomutase, C-terminal domain"/>
    <property type="match status" value="1"/>
</dbReference>
<feature type="compositionally biased region" description="Gly residues" evidence="2">
    <location>
        <begin position="28"/>
        <end position="51"/>
    </location>
</feature>